<sequence>MLKESSHTATLVPGQCHQESKPEVLTAAAEANVSTLGLPEVSGKGSSTSEAEDGAVPKPDGAAEVAFVAGGECSELYGAGPDPPASDVLRGHVPSDLVSLQLDGITLHNFAKIKNIPGLVEDPSSGGRRPLDPDDAYNGLDCSSLAFLNVVMQGDDIVGE</sequence>
<dbReference type="EMBL" id="JABSTV010001252">
    <property type="protein sequence ID" value="KAH7946833.1"/>
    <property type="molecule type" value="Genomic_DNA"/>
</dbReference>
<organism evidence="2 3">
    <name type="scientific">Rhipicephalus sanguineus</name>
    <name type="common">Brown dog tick</name>
    <name type="synonym">Ixodes sanguineus</name>
    <dbReference type="NCBI Taxonomy" id="34632"/>
    <lineage>
        <taxon>Eukaryota</taxon>
        <taxon>Metazoa</taxon>
        <taxon>Ecdysozoa</taxon>
        <taxon>Arthropoda</taxon>
        <taxon>Chelicerata</taxon>
        <taxon>Arachnida</taxon>
        <taxon>Acari</taxon>
        <taxon>Parasitiformes</taxon>
        <taxon>Ixodida</taxon>
        <taxon>Ixodoidea</taxon>
        <taxon>Ixodidae</taxon>
        <taxon>Rhipicephalinae</taxon>
        <taxon>Rhipicephalus</taxon>
        <taxon>Rhipicephalus</taxon>
    </lineage>
</organism>
<feature type="region of interest" description="Disordered" evidence="1">
    <location>
        <begin position="36"/>
        <end position="60"/>
    </location>
</feature>
<evidence type="ECO:0000313" key="3">
    <source>
        <dbReference type="Proteomes" id="UP000821837"/>
    </source>
</evidence>
<evidence type="ECO:0000256" key="1">
    <source>
        <dbReference type="SAM" id="MobiDB-lite"/>
    </source>
</evidence>
<keyword evidence="3" id="KW-1185">Reference proteome</keyword>
<name>A0A9D4PKT7_RHISA</name>
<dbReference type="Proteomes" id="UP000821837">
    <property type="component" value="Chromosome 6"/>
</dbReference>
<dbReference type="VEuPathDB" id="VectorBase:RSAN_032253"/>
<reference evidence="2" key="1">
    <citation type="journal article" date="2020" name="Cell">
        <title>Large-Scale Comparative Analyses of Tick Genomes Elucidate Their Genetic Diversity and Vector Capacities.</title>
        <authorList>
            <consortium name="Tick Genome and Microbiome Consortium (TIGMIC)"/>
            <person name="Jia N."/>
            <person name="Wang J."/>
            <person name="Shi W."/>
            <person name="Du L."/>
            <person name="Sun Y."/>
            <person name="Zhan W."/>
            <person name="Jiang J.F."/>
            <person name="Wang Q."/>
            <person name="Zhang B."/>
            <person name="Ji P."/>
            <person name="Bell-Sakyi L."/>
            <person name="Cui X.M."/>
            <person name="Yuan T.T."/>
            <person name="Jiang B.G."/>
            <person name="Yang W.F."/>
            <person name="Lam T.T."/>
            <person name="Chang Q.C."/>
            <person name="Ding S.J."/>
            <person name="Wang X.J."/>
            <person name="Zhu J.G."/>
            <person name="Ruan X.D."/>
            <person name="Zhao L."/>
            <person name="Wei J.T."/>
            <person name="Ye R.Z."/>
            <person name="Que T.C."/>
            <person name="Du C.H."/>
            <person name="Zhou Y.H."/>
            <person name="Cheng J.X."/>
            <person name="Dai P.F."/>
            <person name="Guo W.B."/>
            <person name="Han X.H."/>
            <person name="Huang E.J."/>
            <person name="Li L.F."/>
            <person name="Wei W."/>
            <person name="Gao Y.C."/>
            <person name="Liu J.Z."/>
            <person name="Shao H.Z."/>
            <person name="Wang X."/>
            <person name="Wang C.C."/>
            <person name="Yang T.C."/>
            <person name="Huo Q.B."/>
            <person name="Li W."/>
            <person name="Chen H.Y."/>
            <person name="Chen S.E."/>
            <person name="Zhou L.G."/>
            <person name="Ni X.B."/>
            <person name="Tian J.H."/>
            <person name="Sheng Y."/>
            <person name="Liu T."/>
            <person name="Pan Y.S."/>
            <person name="Xia L.Y."/>
            <person name="Li J."/>
            <person name="Zhao F."/>
            <person name="Cao W.C."/>
        </authorList>
    </citation>
    <scope>NUCLEOTIDE SEQUENCE</scope>
    <source>
        <strain evidence="2">Rsan-2018</strain>
    </source>
</reference>
<dbReference type="AlphaFoldDB" id="A0A9D4PKT7"/>
<feature type="region of interest" description="Disordered" evidence="1">
    <location>
        <begin position="1"/>
        <end position="22"/>
    </location>
</feature>
<proteinExistence type="predicted"/>
<gene>
    <name evidence="2" type="ORF">HPB52_004958</name>
</gene>
<reference evidence="2" key="2">
    <citation type="submission" date="2021-09" db="EMBL/GenBank/DDBJ databases">
        <authorList>
            <person name="Jia N."/>
            <person name="Wang J."/>
            <person name="Shi W."/>
            <person name="Du L."/>
            <person name="Sun Y."/>
            <person name="Zhan W."/>
            <person name="Jiang J."/>
            <person name="Wang Q."/>
            <person name="Zhang B."/>
            <person name="Ji P."/>
            <person name="Sakyi L.B."/>
            <person name="Cui X."/>
            <person name="Yuan T."/>
            <person name="Jiang B."/>
            <person name="Yang W."/>
            <person name="Lam T.T.-Y."/>
            <person name="Chang Q."/>
            <person name="Ding S."/>
            <person name="Wang X."/>
            <person name="Zhu J."/>
            <person name="Ruan X."/>
            <person name="Zhao L."/>
            <person name="Wei J."/>
            <person name="Que T."/>
            <person name="Du C."/>
            <person name="Cheng J."/>
            <person name="Dai P."/>
            <person name="Han X."/>
            <person name="Huang E."/>
            <person name="Gao Y."/>
            <person name="Liu J."/>
            <person name="Shao H."/>
            <person name="Ye R."/>
            <person name="Li L."/>
            <person name="Wei W."/>
            <person name="Wang X."/>
            <person name="Wang C."/>
            <person name="Huo Q."/>
            <person name="Li W."/>
            <person name="Guo W."/>
            <person name="Chen H."/>
            <person name="Chen S."/>
            <person name="Zhou L."/>
            <person name="Zhou L."/>
            <person name="Ni X."/>
            <person name="Tian J."/>
            <person name="Zhou Y."/>
            <person name="Sheng Y."/>
            <person name="Liu T."/>
            <person name="Pan Y."/>
            <person name="Xia L."/>
            <person name="Li J."/>
            <person name="Zhao F."/>
            <person name="Cao W."/>
        </authorList>
    </citation>
    <scope>NUCLEOTIDE SEQUENCE</scope>
    <source>
        <strain evidence="2">Rsan-2018</strain>
        <tissue evidence="2">Larvae</tissue>
    </source>
</reference>
<accession>A0A9D4PKT7</accession>
<evidence type="ECO:0000313" key="2">
    <source>
        <dbReference type="EMBL" id="KAH7946833.1"/>
    </source>
</evidence>
<protein>
    <submittedName>
        <fullName evidence="2">Uncharacterized protein</fullName>
    </submittedName>
</protein>
<comment type="caution">
    <text evidence="2">The sequence shown here is derived from an EMBL/GenBank/DDBJ whole genome shotgun (WGS) entry which is preliminary data.</text>
</comment>